<keyword evidence="10" id="KW-1185">Reference proteome</keyword>
<dbReference type="GO" id="GO:0006955">
    <property type="term" value="P:immune response"/>
    <property type="evidence" value="ECO:0007669"/>
    <property type="project" value="UniProtKB-ARBA"/>
</dbReference>
<dbReference type="InterPro" id="IPR009079">
    <property type="entry name" value="4_helix_cytokine-like_core"/>
</dbReference>
<dbReference type="Proteomes" id="UP000694397">
    <property type="component" value="Chromosome 8"/>
</dbReference>
<dbReference type="GO" id="GO:0005615">
    <property type="term" value="C:extracellular space"/>
    <property type="evidence" value="ECO:0007669"/>
    <property type="project" value="UniProtKB-KW"/>
</dbReference>
<name>A0A8C9V7A8_SCLFO</name>
<keyword evidence="3" id="KW-0202">Cytokine</keyword>
<keyword evidence="6" id="KW-0051">Antiviral defense</keyword>
<keyword evidence="7" id="KW-1015">Disulfide bond</keyword>
<evidence type="ECO:0000313" key="10">
    <source>
        <dbReference type="Proteomes" id="UP000694397"/>
    </source>
</evidence>
<dbReference type="GeneTree" id="ENSGT00510000050089"/>
<sequence>RIMAPTLVFFLLLSALLLPGGKGCDLSWIQHRYGILSRETLSYLDSMGGEYSNATVPVPFPSSIYKTARIAPERLSFLSEMIHKIKKLFNDNLEAVTWKRAELERFQDALYRQSHELHACVSHAVNEMLRVYFKKLHKEILKGMNYSSHSWELIRKVVRQHLQRLELLWVSIYTGPLEPCLR</sequence>
<evidence type="ECO:0000256" key="3">
    <source>
        <dbReference type="ARBA" id="ARBA00022514"/>
    </source>
</evidence>
<evidence type="ECO:0000313" key="9">
    <source>
        <dbReference type="Ensembl" id="ENSSFOP00015032148.2"/>
    </source>
</evidence>
<comment type="similarity">
    <text evidence="2">Belongs to the alpha/beta interferon family.</text>
</comment>
<dbReference type="GO" id="GO:0051607">
    <property type="term" value="P:defense response to virus"/>
    <property type="evidence" value="ECO:0007669"/>
    <property type="project" value="UniProtKB-KW"/>
</dbReference>
<reference evidence="9 10" key="1">
    <citation type="submission" date="2019-04" db="EMBL/GenBank/DDBJ databases">
        <authorList>
            <consortium name="Wellcome Sanger Institute Data Sharing"/>
        </authorList>
    </citation>
    <scope>NUCLEOTIDE SEQUENCE [LARGE SCALE GENOMIC DNA]</scope>
</reference>
<evidence type="ECO:0000256" key="1">
    <source>
        <dbReference type="ARBA" id="ARBA00004613"/>
    </source>
</evidence>
<reference evidence="9" key="3">
    <citation type="submission" date="2025-09" db="UniProtKB">
        <authorList>
            <consortium name="Ensembl"/>
        </authorList>
    </citation>
    <scope>IDENTIFICATION</scope>
</reference>
<protein>
    <recommendedName>
        <fullName evidence="11">Interferon a3-like</fullName>
    </recommendedName>
</protein>
<evidence type="ECO:0000256" key="7">
    <source>
        <dbReference type="ARBA" id="ARBA00023157"/>
    </source>
</evidence>
<feature type="signal peptide" evidence="8">
    <location>
        <begin position="1"/>
        <end position="23"/>
    </location>
</feature>
<dbReference type="Gene3D" id="1.20.1250.10">
    <property type="match status" value="1"/>
</dbReference>
<evidence type="ECO:0000256" key="8">
    <source>
        <dbReference type="SAM" id="SignalP"/>
    </source>
</evidence>
<dbReference type="GO" id="GO:0005126">
    <property type="term" value="F:cytokine receptor binding"/>
    <property type="evidence" value="ECO:0007669"/>
    <property type="project" value="InterPro"/>
</dbReference>
<accession>A0A8C9V7A8</accession>
<dbReference type="OrthoDB" id="8924072at2759"/>
<dbReference type="PANTHER" id="PTHR11691:SF73">
    <property type="entry name" value="INTERFERON BETA"/>
    <property type="match status" value="1"/>
</dbReference>
<proteinExistence type="inferred from homology"/>
<comment type="subcellular location">
    <subcellularLocation>
        <location evidence="1">Secreted</location>
    </subcellularLocation>
</comment>
<dbReference type="AlphaFoldDB" id="A0A8C9V7A8"/>
<evidence type="ECO:0000256" key="6">
    <source>
        <dbReference type="ARBA" id="ARBA00023118"/>
    </source>
</evidence>
<dbReference type="Ensembl" id="ENSSFOT00015032505.2">
    <property type="protein sequence ID" value="ENSSFOP00015032148.2"/>
    <property type="gene ID" value="ENSSFOG00015020506.2"/>
</dbReference>
<keyword evidence="4" id="KW-0964">Secreted</keyword>
<evidence type="ECO:0008006" key="11">
    <source>
        <dbReference type="Google" id="ProtNLM"/>
    </source>
</evidence>
<dbReference type="PANTHER" id="PTHR11691">
    <property type="entry name" value="TYPE I INTERFERON"/>
    <property type="match status" value="1"/>
</dbReference>
<dbReference type="Pfam" id="PF00143">
    <property type="entry name" value="Interferon"/>
    <property type="match status" value="1"/>
</dbReference>
<feature type="chain" id="PRO_5034021211" description="Interferon a3-like" evidence="8">
    <location>
        <begin position="24"/>
        <end position="182"/>
    </location>
</feature>
<evidence type="ECO:0000256" key="4">
    <source>
        <dbReference type="ARBA" id="ARBA00022525"/>
    </source>
</evidence>
<reference evidence="9" key="2">
    <citation type="submission" date="2025-08" db="UniProtKB">
        <authorList>
            <consortium name="Ensembl"/>
        </authorList>
    </citation>
    <scope>IDENTIFICATION</scope>
</reference>
<dbReference type="SUPFAM" id="SSF47266">
    <property type="entry name" value="4-helical cytokines"/>
    <property type="match status" value="1"/>
</dbReference>
<evidence type="ECO:0000256" key="2">
    <source>
        <dbReference type="ARBA" id="ARBA00011033"/>
    </source>
</evidence>
<dbReference type="InterPro" id="IPR000471">
    <property type="entry name" value="Interferon_alpha/beta/delta"/>
</dbReference>
<dbReference type="GO" id="GO:0005125">
    <property type="term" value="F:cytokine activity"/>
    <property type="evidence" value="ECO:0007669"/>
    <property type="project" value="UniProtKB-KW"/>
</dbReference>
<organism evidence="9 10">
    <name type="scientific">Scleropages formosus</name>
    <name type="common">Asian bonytongue</name>
    <name type="synonym">Osteoglossum formosum</name>
    <dbReference type="NCBI Taxonomy" id="113540"/>
    <lineage>
        <taxon>Eukaryota</taxon>
        <taxon>Metazoa</taxon>
        <taxon>Chordata</taxon>
        <taxon>Craniata</taxon>
        <taxon>Vertebrata</taxon>
        <taxon>Euteleostomi</taxon>
        <taxon>Actinopterygii</taxon>
        <taxon>Neopterygii</taxon>
        <taxon>Teleostei</taxon>
        <taxon>Osteoglossocephala</taxon>
        <taxon>Osteoglossomorpha</taxon>
        <taxon>Osteoglossiformes</taxon>
        <taxon>Osteoglossidae</taxon>
        <taxon>Scleropages</taxon>
    </lineage>
</organism>
<evidence type="ECO:0000256" key="5">
    <source>
        <dbReference type="ARBA" id="ARBA00022729"/>
    </source>
</evidence>
<keyword evidence="5 8" id="KW-0732">Signal</keyword>